<accession>A0A921KLM6</accession>
<dbReference type="InterPro" id="IPR043831">
    <property type="entry name" value="DUF5808"/>
</dbReference>
<feature type="transmembrane region" description="Helical" evidence="1">
    <location>
        <begin position="349"/>
        <end position="369"/>
    </location>
</feature>
<organism evidence="4 5">
    <name type="scientific">Thermophilibacter provencensis</name>
    <dbReference type="NCBI Taxonomy" id="1852386"/>
    <lineage>
        <taxon>Bacteria</taxon>
        <taxon>Bacillati</taxon>
        <taxon>Actinomycetota</taxon>
        <taxon>Coriobacteriia</taxon>
        <taxon>Coriobacteriales</taxon>
        <taxon>Atopobiaceae</taxon>
        <taxon>Thermophilibacter</taxon>
    </lineage>
</organism>
<name>A0A921KLM6_9ACTN</name>
<keyword evidence="1" id="KW-0472">Membrane</keyword>
<reference evidence="4" key="2">
    <citation type="submission" date="2021-09" db="EMBL/GenBank/DDBJ databases">
        <authorList>
            <person name="Gilroy R."/>
        </authorList>
    </citation>
    <scope>NUCLEOTIDE SEQUENCE</scope>
    <source>
        <strain evidence="4">CHK124-7917</strain>
    </source>
</reference>
<feature type="transmembrane region" description="Helical" evidence="1">
    <location>
        <begin position="84"/>
        <end position="104"/>
    </location>
</feature>
<dbReference type="Proteomes" id="UP000697330">
    <property type="component" value="Unassembled WGS sequence"/>
</dbReference>
<evidence type="ECO:0000259" key="2">
    <source>
        <dbReference type="Pfam" id="PF07853"/>
    </source>
</evidence>
<dbReference type="GO" id="GO:0009636">
    <property type="term" value="P:response to toxic substance"/>
    <property type="evidence" value="ECO:0007669"/>
    <property type="project" value="TreeGrafter"/>
</dbReference>
<proteinExistence type="predicted"/>
<dbReference type="PANTHER" id="PTHR37810">
    <property type="entry name" value="IMMUNITY PROTEIN SDPI"/>
    <property type="match status" value="1"/>
</dbReference>
<feature type="transmembrane region" description="Helical" evidence="1">
    <location>
        <begin position="239"/>
        <end position="263"/>
    </location>
</feature>
<feature type="transmembrane region" description="Helical" evidence="1">
    <location>
        <begin position="58"/>
        <end position="78"/>
    </location>
</feature>
<feature type="transmembrane region" description="Helical" evidence="1">
    <location>
        <begin position="12"/>
        <end position="31"/>
    </location>
</feature>
<sequence>MSADLVSQATGVTMALVTLLSGALLAAVPWLTRRREAFAVTVPESAQADPRIARMRHVYLVVLLAVSLACAAGAYALSAAADPLALSALACAPALLGFLLMLLFRSRVRAIKRSEGWEARAQRTAAVAGPAEKNVPRPLPLTWDLLYLPVILATLAVTVALYPTMPDPVPVHFDATGAPDDYLAKGWQVIAMPMAVQAFLALSLAAAHWQMLRSRRPVAPESPTASALAYGMFARAQSVALLVTGLVVVAAIALMPLSFAGVVTPGQSIVALLVICVAAIVPQVGVSLVYGQAGSRLLRRMGAAGELDFDDDALWHLGVFYANREDPSVVVPQRFGVGWAMNWGNPRSWALVALFVAAVVAFVVVIELLV</sequence>
<dbReference type="EMBL" id="DYWQ01000099">
    <property type="protein sequence ID" value="HJF45503.1"/>
    <property type="molecule type" value="Genomic_DNA"/>
</dbReference>
<feature type="transmembrane region" description="Helical" evidence="1">
    <location>
        <begin position="185"/>
        <end position="207"/>
    </location>
</feature>
<feature type="transmembrane region" description="Helical" evidence="1">
    <location>
        <begin position="145"/>
        <end position="165"/>
    </location>
</feature>
<keyword evidence="1" id="KW-1133">Transmembrane helix</keyword>
<reference evidence="4" key="1">
    <citation type="journal article" date="2021" name="PeerJ">
        <title>Extensive microbial diversity within the chicken gut microbiome revealed by metagenomics and culture.</title>
        <authorList>
            <person name="Gilroy R."/>
            <person name="Ravi A."/>
            <person name="Getino M."/>
            <person name="Pursley I."/>
            <person name="Horton D.L."/>
            <person name="Alikhan N.F."/>
            <person name="Baker D."/>
            <person name="Gharbi K."/>
            <person name="Hall N."/>
            <person name="Watson M."/>
            <person name="Adriaenssens E.M."/>
            <person name="Foster-Nyarko E."/>
            <person name="Jarju S."/>
            <person name="Secka A."/>
            <person name="Antonio M."/>
            <person name="Oren A."/>
            <person name="Chaudhuri R.R."/>
            <person name="La Ragione R."/>
            <person name="Hildebrand F."/>
            <person name="Pallen M.J."/>
        </authorList>
    </citation>
    <scope>NUCLEOTIDE SEQUENCE</scope>
    <source>
        <strain evidence="4">CHK124-7917</strain>
    </source>
</reference>
<dbReference type="PANTHER" id="PTHR37810:SF9">
    <property type="entry name" value="MEMBRANE PROTEIN"/>
    <property type="match status" value="1"/>
</dbReference>
<evidence type="ECO:0000313" key="5">
    <source>
        <dbReference type="Proteomes" id="UP000697330"/>
    </source>
</evidence>
<evidence type="ECO:0000256" key="1">
    <source>
        <dbReference type="SAM" id="Phobius"/>
    </source>
</evidence>
<evidence type="ECO:0000259" key="3">
    <source>
        <dbReference type="Pfam" id="PF19124"/>
    </source>
</evidence>
<evidence type="ECO:0000313" key="4">
    <source>
        <dbReference type="EMBL" id="HJF45503.1"/>
    </source>
</evidence>
<feature type="domain" description="DUF1648" evidence="2">
    <location>
        <begin position="150"/>
        <end position="194"/>
    </location>
</feature>
<gene>
    <name evidence="4" type="ORF">K8U72_06955</name>
</gene>
<dbReference type="Pfam" id="PF07853">
    <property type="entry name" value="DUF1648"/>
    <property type="match status" value="1"/>
</dbReference>
<feature type="domain" description="DUF5808" evidence="3">
    <location>
        <begin position="324"/>
        <end position="349"/>
    </location>
</feature>
<keyword evidence="1" id="KW-0812">Transmembrane</keyword>
<dbReference type="InterPro" id="IPR012867">
    <property type="entry name" value="DUF1648"/>
</dbReference>
<comment type="caution">
    <text evidence="4">The sequence shown here is derived from an EMBL/GenBank/DDBJ whole genome shotgun (WGS) entry which is preliminary data.</text>
</comment>
<feature type="transmembrane region" description="Helical" evidence="1">
    <location>
        <begin position="269"/>
        <end position="291"/>
    </location>
</feature>
<dbReference type="RefSeq" id="WP_274959262.1">
    <property type="nucleotide sequence ID" value="NZ_DYWQ01000099.1"/>
</dbReference>
<dbReference type="Pfam" id="PF19124">
    <property type="entry name" value="DUF5808"/>
    <property type="match status" value="1"/>
</dbReference>
<protein>
    <submittedName>
        <fullName evidence="4">DUF1648 domain-containing protein</fullName>
    </submittedName>
</protein>
<dbReference type="AlphaFoldDB" id="A0A921KLM6"/>